<dbReference type="Proteomes" id="UP001501243">
    <property type="component" value="Unassembled WGS sequence"/>
</dbReference>
<keyword evidence="2" id="KW-1185">Reference proteome</keyword>
<gene>
    <name evidence="1" type="ORF">GCM10023172_04960</name>
</gene>
<reference evidence="2" key="1">
    <citation type="journal article" date="2019" name="Int. J. Syst. Evol. Microbiol.">
        <title>The Global Catalogue of Microorganisms (GCM) 10K type strain sequencing project: providing services to taxonomists for standard genome sequencing and annotation.</title>
        <authorList>
            <consortium name="The Broad Institute Genomics Platform"/>
            <consortium name="The Broad Institute Genome Sequencing Center for Infectious Disease"/>
            <person name="Wu L."/>
            <person name="Ma J."/>
        </authorList>
    </citation>
    <scope>NUCLEOTIDE SEQUENCE [LARGE SCALE GENOMIC DNA]</scope>
    <source>
        <strain evidence="2">JCM 17841</strain>
    </source>
</reference>
<sequence>MVIGVRPRIREEFSNGKEYYQFDGKPLKVLPKSLHDQHAKLYLHYHNERFLG</sequence>
<organism evidence="1 2">
    <name type="scientific">Hymenobacter ginsengisoli</name>
    <dbReference type="NCBI Taxonomy" id="1051626"/>
    <lineage>
        <taxon>Bacteria</taxon>
        <taxon>Pseudomonadati</taxon>
        <taxon>Bacteroidota</taxon>
        <taxon>Cytophagia</taxon>
        <taxon>Cytophagales</taxon>
        <taxon>Hymenobacteraceae</taxon>
        <taxon>Hymenobacter</taxon>
    </lineage>
</organism>
<dbReference type="EMBL" id="BAABGQ010000003">
    <property type="protein sequence ID" value="GAA4494580.1"/>
    <property type="molecule type" value="Genomic_DNA"/>
</dbReference>
<proteinExistence type="predicted"/>
<protein>
    <submittedName>
        <fullName evidence="1">Uncharacterized protein</fullName>
    </submittedName>
</protein>
<evidence type="ECO:0000313" key="1">
    <source>
        <dbReference type="EMBL" id="GAA4494580.1"/>
    </source>
</evidence>
<accession>A0ABP8PXB8</accession>
<evidence type="ECO:0000313" key="2">
    <source>
        <dbReference type="Proteomes" id="UP001501243"/>
    </source>
</evidence>
<comment type="caution">
    <text evidence="1">The sequence shown here is derived from an EMBL/GenBank/DDBJ whole genome shotgun (WGS) entry which is preliminary data.</text>
</comment>
<dbReference type="RefSeq" id="WP_208130463.1">
    <property type="nucleotide sequence ID" value="NZ_BAABGQ010000003.1"/>
</dbReference>
<name>A0ABP8PXB8_9BACT</name>